<keyword evidence="3" id="KW-1185">Reference proteome</keyword>
<feature type="compositionally biased region" description="Low complexity" evidence="1">
    <location>
        <begin position="271"/>
        <end position="306"/>
    </location>
</feature>
<evidence type="ECO:0000256" key="1">
    <source>
        <dbReference type="SAM" id="MobiDB-lite"/>
    </source>
</evidence>
<proteinExistence type="predicted"/>
<protein>
    <submittedName>
        <fullName evidence="2">Uncharacterized protein</fullName>
    </submittedName>
</protein>
<gene>
    <name evidence="2" type="ORF">ACFFJD_08100</name>
</gene>
<organism evidence="2 3">
    <name type="scientific">Gordonia phosphorivorans</name>
    <dbReference type="NCBI Taxonomy" id="1056982"/>
    <lineage>
        <taxon>Bacteria</taxon>
        <taxon>Bacillati</taxon>
        <taxon>Actinomycetota</taxon>
        <taxon>Actinomycetes</taxon>
        <taxon>Mycobacteriales</taxon>
        <taxon>Gordoniaceae</taxon>
        <taxon>Gordonia</taxon>
    </lineage>
</organism>
<name>A0ABV6H7F4_9ACTN</name>
<feature type="compositionally biased region" description="Low complexity" evidence="1">
    <location>
        <begin position="212"/>
        <end position="236"/>
    </location>
</feature>
<feature type="region of interest" description="Disordered" evidence="1">
    <location>
        <begin position="271"/>
        <end position="358"/>
    </location>
</feature>
<sequence length="358" mass="36984">MTSAPPPPPPWIDDFSIPADTAGAVVAVDFGDDGLWAARLDADGAVVRIAREPRITPAVLDLRVATYLHHSEAIPGTDDPQTFAELLDVCRRARASLIERESVLLMGTDRLRMVSVTLDTVLAATVPEANRANGVIVELAGSEPVAAVLLGPGIDRWPGLWEALTERGFAMLGPEDPFPELFAGDDAATHALQAISPDPVALAWATSAATPPADIAAPDTDAPDTGAPDTAAPGTSVRNPRRTRIALTAAALAVIALGGAGLATALSLDDTDQPSTAAESSTPSSTDPSVSGAPAAAPSELRAARAPMKRYVPPRTTSSTTSTTSEAPLGPRPRPKPRPDNRRTLPNPIPGLPPIVIG</sequence>
<accession>A0ABV6H7F4</accession>
<evidence type="ECO:0000313" key="2">
    <source>
        <dbReference type="EMBL" id="MFC0314811.1"/>
    </source>
</evidence>
<evidence type="ECO:0000313" key="3">
    <source>
        <dbReference type="Proteomes" id="UP001589783"/>
    </source>
</evidence>
<dbReference type="RefSeq" id="WP_382362903.1">
    <property type="nucleotide sequence ID" value="NZ_JBHLWV010000016.1"/>
</dbReference>
<dbReference type="EMBL" id="JBHLWV010000016">
    <property type="protein sequence ID" value="MFC0314811.1"/>
    <property type="molecule type" value="Genomic_DNA"/>
</dbReference>
<feature type="compositionally biased region" description="Pro residues" evidence="1">
    <location>
        <begin position="347"/>
        <end position="358"/>
    </location>
</feature>
<feature type="region of interest" description="Disordered" evidence="1">
    <location>
        <begin position="212"/>
        <end position="239"/>
    </location>
</feature>
<feature type="compositionally biased region" description="Low complexity" evidence="1">
    <location>
        <begin position="316"/>
        <end position="325"/>
    </location>
</feature>
<dbReference type="Proteomes" id="UP001589783">
    <property type="component" value="Unassembled WGS sequence"/>
</dbReference>
<comment type="caution">
    <text evidence="2">The sequence shown here is derived from an EMBL/GenBank/DDBJ whole genome shotgun (WGS) entry which is preliminary data.</text>
</comment>
<reference evidence="2 3" key="1">
    <citation type="submission" date="2024-09" db="EMBL/GenBank/DDBJ databases">
        <authorList>
            <person name="Sun Q."/>
            <person name="Mori K."/>
        </authorList>
    </citation>
    <scope>NUCLEOTIDE SEQUENCE [LARGE SCALE GENOMIC DNA]</scope>
    <source>
        <strain evidence="2 3">CCM 7957</strain>
    </source>
</reference>